<protein>
    <recommendedName>
        <fullName evidence="3">Ornithine cyclodeaminase family protein</fullName>
    </recommendedName>
</protein>
<evidence type="ECO:0000313" key="2">
    <source>
        <dbReference type="Proteomes" id="UP000235703"/>
    </source>
</evidence>
<dbReference type="Gene3D" id="3.30.1780.10">
    <property type="entry name" value="ornithine cyclodeaminase, domain 1"/>
    <property type="match status" value="1"/>
</dbReference>
<dbReference type="EMBL" id="PNFZ01000005">
    <property type="protein sequence ID" value="PMB97719.1"/>
    <property type="molecule type" value="Genomic_DNA"/>
</dbReference>
<comment type="caution">
    <text evidence="1">The sequence shown here is derived from an EMBL/GenBank/DDBJ whole genome shotgun (WGS) entry which is preliminary data.</text>
</comment>
<gene>
    <name evidence="1" type="ORF">CJ198_09990</name>
</gene>
<sequence length="307" mass="31957">MRIFTDADIRTHLTPRLAVDTMCAALAADGRDELACPPRLRAPLQAAGLDAGTLVITAGATTTHLGYRSYVRDRQLPGGAEEEQLVTAFNRETGALEAIAVGSLLGNRRTGALGGAAARYVAGDGPHRVALIGAGRQAAQQLWALRAVVGIEDVRIYAPTPQRRAALAEHAATSYGMTVTAVETAEEAVREASIIVLATRATSPVIDTSWLAEDCLISTLGPATASGSEIPDDLLTGACVFTDARDQHLADPEALLPPGGAEAIIPLGQIANDEVRPRTNGRRVYLSRGLAGTEVALLTALADAVDG</sequence>
<name>A0A2N6PG96_9MICO</name>
<organism evidence="1 2">
    <name type="scientific">Brevibacterium luteolum</name>
    <dbReference type="NCBI Taxonomy" id="199591"/>
    <lineage>
        <taxon>Bacteria</taxon>
        <taxon>Bacillati</taxon>
        <taxon>Actinomycetota</taxon>
        <taxon>Actinomycetes</taxon>
        <taxon>Micrococcales</taxon>
        <taxon>Brevibacteriaceae</taxon>
        <taxon>Brevibacterium</taxon>
    </lineage>
</organism>
<evidence type="ECO:0000313" key="1">
    <source>
        <dbReference type="EMBL" id="PMB97719.1"/>
    </source>
</evidence>
<keyword evidence="2" id="KW-1185">Reference proteome</keyword>
<dbReference type="OrthoDB" id="9809203at2"/>
<dbReference type="AlphaFoldDB" id="A0A2N6PG96"/>
<dbReference type="SUPFAM" id="SSF51735">
    <property type="entry name" value="NAD(P)-binding Rossmann-fold domains"/>
    <property type="match status" value="1"/>
</dbReference>
<dbReference type="RefSeq" id="WP_102162475.1">
    <property type="nucleotide sequence ID" value="NZ_PNFZ01000005.1"/>
</dbReference>
<reference evidence="1 2" key="1">
    <citation type="submission" date="2017-09" db="EMBL/GenBank/DDBJ databases">
        <title>Bacterial strain isolated from the female urinary microbiota.</title>
        <authorList>
            <person name="Thomas-White K."/>
            <person name="Kumar N."/>
            <person name="Forster S."/>
            <person name="Putonti C."/>
            <person name="Lawley T."/>
            <person name="Wolfe A.J."/>
        </authorList>
    </citation>
    <scope>NUCLEOTIDE SEQUENCE [LARGE SCALE GENOMIC DNA]</scope>
    <source>
        <strain evidence="1 2">UMB0680</strain>
    </source>
</reference>
<dbReference type="InterPro" id="IPR003462">
    <property type="entry name" value="ODC_Mu_crystall"/>
</dbReference>
<dbReference type="GO" id="GO:0005737">
    <property type="term" value="C:cytoplasm"/>
    <property type="evidence" value="ECO:0007669"/>
    <property type="project" value="TreeGrafter"/>
</dbReference>
<dbReference type="PANTHER" id="PTHR13812">
    <property type="entry name" value="KETIMINE REDUCTASE MU-CRYSTALLIN"/>
    <property type="match status" value="1"/>
</dbReference>
<dbReference type="PANTHER" id="PTHR13812:SF19">
    <property type="entry name" value="KETIMINE REDUCTASE MU-CRYSTALLIN"/>
    <property type="match status" value="1"/>
</dbReference>
<dbReference type="Proteomes" id="UP000235703">
    <property type="component" value="Unassembled WGS sequence"/>
</dbReference>
<proteinExistence type="predicted"/>
<dbReference type="InterPro" id="IPR036291">
    <property type="entry name" value="NAD(P)-bd_dom_sf"/>
</dbReference>
<dbReference type="Gene3D" id="3.40.50.720">
    <property type="entry name" value="NAD(P)-binding Rossmann-like Domain"/>
    <property type="match status" value="1"/>
</dbReference>
<accession>A0A2N6PG96</accession>
<dbReference type="InterPro" id="IPR023401">
    <property type="entry name" value="ODC_N"/>
</dbReference>
<dbReference type="Pfam" id="PF02423">
    <property type="entry name" value="OCD_Mu_crystall"/>
    <property type="match status" value="1"/>
</dbReference>
<evidence type="ECO:0008006" key="3">
    <source>
        <dbReference type="Google" id="ProtNLM"/>
    </source>
</evidence>